<dbReference type="InterPro" id="IPR026030">
    <property type="entry name" value="Pur-cyt_permease_Fcy2/21/22"/>
</dbReference>
<evidence type="ECO:0000256" key="5">
    <source>
        <dbReference type="ARBA" id="ARBA00022989"/>
    </source>
</evidence>
<keyword evidence="5 8" id="KW-1133">Transmembrane helix</keyword>
<dbReference type="GO" id="GO:0022857">
    <property type="term" value="F:transmembrane transporter activity"/>
    <property type="evidence" value="ECO:0007669"/>
    <property type="project" value="InterPro"/>
</dbReference>
<comment type="caution">
    <text evidence="9">The sequence shown here is derived from an EMBL/GenBank/DDBJ whole genome shotgun (WGS) entry which is preliminary data.</text>
</comment>
<feature type="transmembrane region" description="Helical" evidence="8">
    <location>
        <begin position="163"/>
        <end position="184"/>
    </location>
</feature>
<evidence type="ECO:0000313" key="10">
    <source>
        <dbReference type="Proteomes" id="UP000258309"/>
    </source>
</evidence>
<gene>
    <name evidence="9" type="ORF">B7463_g3619</name>
</gene>
<dbReference type="InterPro" id="IPR001248">
    <property type="entry name" value="Pur-cyt_permease"/>
</dbReference>
<evidence type="ECO:0000256" key="4">
    <source>
        <dbReference type="ARBA" id="ARBA00022692"/>
    </source>
</evidence>
<evidence type="ECO:0000256" key="1">
    <source>
        <dbReference type="ARBA" id="ARBA00004141"/>
    </source>
</evidence>
<keyword evidence="10" id="KW-1185">Reference proteome</keyword>
<dbReference type="Proteomes" id="UP000258309">
    <property type="component" value="Unassembled WGS sequence"/>
</dbReference>
<keyword evidence="6 8" id="KW-0472">Membrane</keyword>
<evidence type="ECO:0000256" key="2">
    <source>
        <dbReference type="ARBA" id="ARBA00008974"/>
    </source>
</evidence>
<feature type="region of interest" description="Disordered" evidence="7">
    <location>
        <begin position="1"/>
        <end position="48"/>
    </location>
</feature>
<evidence type="ECO:0000256" key="7">
    <source>
        <dbReference type="SAM" id="MobiDB-lite"/>
    </source>
</evidence>
<keyword evidence="3" id="KW-0813">Transport</keyword>
<evidence type="ECO:0000313" key="9">
    <source>
        <dbReference type="EMBL" id="RFU32723.1"/>
    </source>
</evidence>
<reference evidence="9 10" key="1">
    <citation type="submission" date="2018-05" db="EMBL/GenBank/DDBJ databases">
        <title>Draft genome sequence of Scytalidium lignicola DSM 105466, a ubiquitous saprotrophic fungus.</title>
        <authorList>
            <person name="Buettner E."/>
            <person name="Gebauer A.M."/>
            <person name="Hofrichter M."/>
            <person name="Liers C."/>
            <person name="Kellner H."/>
        </authorList>
    </citation>
    <scope>NUCLEOTIDE SEQUENCE [LARGE SCALE GENOMIC DNA]</scope>
    <source>
        <strain evidence="9 10">DSM 105466</strain>
    </source>
</reference>
<organism evidence="9 10">
    <name type="scientific">Scytalidium lignicola</name>
    <name type="common">Hyphomycete</name>
    <dbReference type="NCBI Taxonomy" id="5539"/>
    <lineage>
        <taxon>Eukaryota</taxon>
        <taxon>Fungi</taxon>
        <taxon>Dikarya</taxon>
        <taxon>Ascomycota</taxon>
        <taxon>Pezizomycotina</taxon>
        <taxon>Leotiomycetes</taxon>
        <taxon>Leotiomycetes incertae sedis</taxon>
        <taxon>Scytalidium</taxon>
    </lineage>
</organism>
<accession>A0A3E2HHU7</accession>
<feature type="transmembrane region" description="Helical" evidence="8">
    <location>
        <begin position="397"/>
        <end position="414"/>
    </location>
</feature>
<dbReference type="Pfam" id="PF02133">
    <property type="entry name" value="Transp_cyt_pur"/>
    <property type="match status" value="1"/>
</dbReference>
<feature type="transmembrane region" description="Helical" evidence="8">
    <location>
        <begin position="204"/>
        <end position="226"/>
    </location>
</feature>
<dbReference type="PIRSF" id="PIRSF002744">
    <property type="entry name" value="Pur-cyt_permease"/>
    <property type="match status" value="1"/>
</dbReference>
<protein>
    <recommendedName>
        <fullName evidence="11">Nucleoside transporter</fullName>
    </recommendedName>
</protein>
<dbReference type="STRING" id="5539.A0A3E2HHU7"/>
<feature type="transmembrane region" description="Helical" evidence="8">
    <location>
        <begin position="360"/>
        <end position="377"/>
    </location>
</feature>
<dbReference type="GO" id="GO:0000329">
    <property type="term" value="C:fungal-type vacuole membrane"/>
    <property type="evidence" value="ECO:0007669"/>
    <property type="project" value="TreeGrafter"/>
</dbReference>
<evidence type="ECO:0000256" key="8">
    <source>
        <dbReference type="SAM" id="Phobius"/>
    </source>
</evidence>
<evidence type="ECO:0008006" key="11">
    <source>
        <dbReference type="Google" id="ProtNLM"/>
    </source>
</evidence>
<dbReference type="Gene3D" id="1.10.4160.10">
    <property type="entry name" value="Hydantoin permease"/>
    <property type="match status" value="1"/>
</dbReference>
<dbReference type="EMBL" id="NCSJ02000049">
    <property type="protein sequence ID" value="RFU32723.1"/>
    <property type="molecule type" value="Genomic_DNA"/>
</dbReference>
<sequence>MSHNDEVQAHQPQSDPEKGLQLGAQENDDLKDANATAEQGDPSSDFEVESTLKESNLFRWSKRVELFFGIEARGIHRVLPNERSAATTLSFLEIVILWLSINTAAQNVTLGSIGPGVYGLGFTDAACLGAFGGIIGSIPSAYTASWAPWSGNRTMICARFTMGWWPVKICVLLNLVILIGYSMIDAVVAGQILSAVSSHGSLSVEVGIVVTAILTWLVTTFGIKIFHHYERYAWIPSNAIFLILAGAAGSKFDLNSQSVGDSATIAGNRISFFSVCLAAAITYSPGAADFLVYCDPKIVPRWKVFTATLIGLSLSFTFTFVLGVGLASGIPNDPAWEAAGAGSGALIVAGYGGLGGFGKFCSVLVALGLIANMVPPTYSSGIDFQILGRYPAMVPRYIWNTLSCIVFAACALAGRDHLSEIFTNFLALMGYCLAALAAFCVGWVGSVLCMAQVYYIGPIAKMVGLYGGDMGNYVGFAWAGIVYPPLRYLELKKFGR</sequence>
<dbReference type="PANTHER" id="PTHR31806">
    <property type="entry name" value="PURINE-CYTOSINE PERMEASE FCY2-RELATED"/>
    <property type="match status" value="1"/>
</dbReference>
<keyword evidence="4 8" id="KW-0812">Transmembrane</keyword>
<feature type="transmembrane region" description="Helical" evidence="8">
    <location>
        <begin position="334"/>
        <end position="353"/>
    </location>
</feature>
<dbReference type="AlphaFoldDB" id="A0A3E2HHU7"/>
<dbReference type="OMA" id="AFGRYSM"/>
<feature type="non-terminal residue" evidence="9">
    <location>
        <position position="1"/>
    </location>
</feature>
<feature type="transmembrane region" description="Helical" evidence="8">
    <location>
        <begin position="233"/>
        <end position="250"/>
    </location>
</feature>
<feature type="transmembrane region" description="Helical" evidence="8">
    <location>
        <begin position="470"/>
        <end position="489"/>
    </location>
</feature>
<comment type="subcellular location">
    <subcellularLocation>
        <location evidence="1">Membrane</location>
        <topology evidence="1">Multi-pass membrane protein</topology>
    </subcellularLocation>
</comment>
<dbReference type="PANTHER" id="PTHR31806:SF8">
    <property type="entry name" value="TRANSPORTER, PUTATIVE (AFU_ORTHOLOGUE AFUA_2G03000)-RELATED"/>
    <property type="match status" value="1"/>
</dbReference>
<evidence type="ECO:0000256" key="6">
    <source>
        <dbReference type="ARBA" id="ARBA00023136"/>
    </source>
</evidence>
<feature type="transmembrane region" description="Helical" evidence="8">
    <location>
        <begin position="270"/>
        <end position="292"/>
    </location>
</feature>
<dbReference type="GO" id="GO:0005886">
    <property type="term" value="C:plasma membrane"/>
    <property type="evidence" value="ECO:0007669"/>
    <property type="project" value="TreeGrafter"/>
</dbReference>
<name>A0A3E2HHU7_SCYLI</name>
<feature type="transmembrane region" description="Helical" evidence="8">
    <location>
        <begin position="117"/>
        <end position="142"/>
    </location>
</feature>
<proteinExistence type="inferred from homology"/>
<feature type="non-terminal residue" evidence="9">
    <location>
        <position position="496"/>
    </location>
</feature>
<comment type="similarity">
    <text evidence="2">Belongs to the purine-cytosine permease (2.A.39) family.</text>
</comment>
<feature type="transmembrane region" description="Helical" evidence="8">
    <location>
        <begin position="304"/>
        <end position="328"/>
    </location>
</feature>
<evidence type="ECO:0000256" key="3">
    <source>
        <dbReference type="ARBA" id="ARBA00022448"/>
    </source>
</evidence>
<feature type="transmembrane region" description="Helical" evidence="8">
    <location>
        <begin position="85"/>
        <end position="105"/>
    </location>
</feature>
<dbReference type="OrthoDB" id="2116389at2759"/>
<feature type="transmembrane region" description="Helical" evidence="8">
    <location>
        <begin position="426"/>
        <end position="455"/>
    </location>
</feature>